<evidence type="ECO:0000259" key="3">
    <source>
        <dbReference type="Pfam" id="PF13632"/>
    </source>
</evidence>
<feature type="transmembrane region" description="Helical" evidence="1">
    <location>
        <begin position="251"/>
        <end position="280"/>
    </location>
</feature>
<feature type="transmembrane region" description="Helical" evidence="1">
    <location>
        <begin position="300"/>
        <end position="322"/>
    </location>
</feature>
<dbReference type="RefSeq" id="WP_062371207.1">
    <property type="nucleotide sequence ID" value="NZ_CP007140.1"/>
</dbReference>
<organism evidence="4 5">
    <name type="scientific">Thermococcus guaymasensis DSM 11113</name>
    <dbReference type="NCBI Taxonomy" id="1432656"/>
    <lineage>
        <taxon>Archaea</taxon>
        <taxon>Methanobacteriati</taxon>
        <taxon>Methanobacteriota</taxon>
        <taxon>Thermococci</taxon>
        <taxon>Thermococcales</taxon>
        <taxon>Thermococcaceae</taxon>
        <taxon>Thermococcus</taxon>
    </lineage>
</organism>
<evidence type="ECO:0000313" key="5">
    <source>
        <dbReference type="Proteomes" id="UP000062043"/>
    </source>
</evidence>
<dbReference type="Gene3D" id="3.90.550.10">
    <property type="entry name" value="Spore Coat Polysaccharide Biosynthesis Protein SpsA, Chain A"/>
    <property type="match status" value="1"/>
</dbReference>
<evidence type="ECO:0000259" key="2">
    <source>
        <dbReference type="Pfam" id="PF00535"/>
    </source>
</evidence>
<feature type="domain" description="Glycosyltransferase 2-like" evidence="3">
    <location>
        <begin position="172"/>
        <end position="269"/>
    </location>
</feature>
<dbReference type="EMBL" id="CP007140">
    <property type="protein sequence ID" value="AJC71439.1"/>
    <property type="molecule type" value="Genomic_DNA"/>
</dbReference>
<dbReference type="CDD" id="cd02525">
    <property type="entry name" value="Succinoglycan_BP_ExoA"/>
    <property type="match status" value="1"/>
</dbReference>
<keyword evidence="1" id="KW-0812">Transmembrane</keyword>
<dbReference type="PANTHER" id="PTHR43685">
    <property type="entry name" value="GLYCOSYLTRANSFERASE"/>
    <property type="match status" value="1"/>
</dbReference>
<keyword evidence="5" id="KW-1185">Reference proteome</keyword>
<sequence length="328" mass="38334">MVENEGFPFVTVIIPAYNEEKYIEKCLGEWVNQDYPKEKYEILVYDGMSTDRTAEIVKDFERRYPGLVKYRKNPKKRQVYAFNMGIREARGEFFMIFGAHAYPERDFLRKSVETFLEVKEKEPKLAGVGGKIVKLYENRLAKFVALIYSSPLSGASTFWYEEKPHFAKTVAFALYDKKIAEEIGGFDEDMITGNDFEFNLRINKRGYKLFFNPEIRSYYYARSTWRGFLKQTFNYGAVKAMALRKGYFSPLWLAPLGFLGFEALIPFWRFLVPLFVLYWAGLFGEGVRLWRKTKNVDALALPPVMWLFHNLISLGFIVGLMVGKKAFR</sequence>
<dbReference type="Proteomes" id="UP000062043">
    <property type="component" value="Chromosome"/>
</dbReference>
<gene>
    <name evidence="4" type="ORF">X802_04105</name>
</gene>
<proteinExistence type="predicted"/>
<dbReference type="OrthoDB" id="46222at2157"/>
<dbReference type="FunFam" id="3.90.550.10:FF:000233">
    <property type="entry name" value="Glycosyl transferase, group 2 family protein"/>
    <property type="match status" value="1"/>
</dbReference>
<dbReference type="Pfam" id="PF13632">
    <property type="entry name" value="Glyco_trans_2_3"/>
    <property type="match status" value="1"/>
</dbReference>
<dbReference type="InterPro" id="IPR029044">
    <property type="entry name" value="Nucleotide-diphossugar_trans"/>
</dbReference>
<reference evidence="4 5" key="1">
    <citation type="submission" date="2014-01" db="EMBL/GenBank/DDBJ databases">
        <title>Genome sequencing of Thermococcus guaymasensis.</title>
        <authorList>
            <person name="Zhang X."/>
            <person name="Alvare G."/>
            <person name="Fristensky B."/>
            <person name="Chen L."/>
            <person name="Suen T."/>
            <person name="Chen Q."/>
            <person name="Ma K."/>
        </authorList>
    </citation>
    <scope>NUCLEOTIDE SEQUENCE [LARGE SCALE GENOMIC DNA]</scope>
    <source>
        <strain evidence="4 5">DSM 11113</strain>
    </source>
</reference>
<protein>
    <submittedName>
        <fullName evidence="4">Succinoglycan biosynthesis protein exoA</fullName>
    </submittedName>
</protein>
<keyword evidence="1" id="KW-1133">Transmembrane helix</keyword>
<accession>A0A0X1KJI3</accession>
<dbReference type="KEGG" id="tgy:X802_04105"/>
<dbReference type="GeneID" id="27134837"/>
<dbReference type="InterPro" id="IPR050834">
    <property type="entry name" value="Glycosyltransf_2"/>
</dbReference>
<dbReference type="STRING" id="1432656.X802_04105"/>
<dbReference type="SUPFAM" id="SSF53448">
    <property type="entry name" value="Nucleotide-diphospho-sugar transferases"/>
    <property type="match status" value="1"/>
</dbReference>
<dbReference type="AlphaFoldDB" id="A0A0X1KJI3"/>
<dbReference type="PANTHER" id="PTHR43685:SF2">
    <property type="entry name" value="GLYCOSYLTRANSFERASE 2-LIKE DOMAIN-CONTAINING PROTEIN"/>
    <property type="match status" value="1"/>
</dbReference>
<dbReference type="PATRIC" id="fig|1432656.3.peg.798"/>
<evidence type="ECO:0000256" key="1">
    <source>
        <dbReference type="SAM" id="Phobius"/>
    </source>
</evidence>
<name>A0A0X1KJI3_9EURY</name>
<evidence type="ECO:0000313" key="4">
    <source>
        <dbReference type="EMBL" id="AJC71439.1"/>
    </source>
</evidence>
<dbReference type="Pfam" id="PF00535">
    <property type="entry name" value="Glycos_transf_2"/>
    <property type="match status" value="1"/>
</dbReference>
<keyword evidence="1" id="KW-0472">Membrane</keyword>
<dbReference type="InterPro" id="IPR001173">
    <property type="entry name" value="Glyco_trans_2-like"/>
</dbReference>
<feature type="domain" description="Glycosyltransferase 2-like" evidence="2">
    <location>
        <begin position="11"/>
        <end position="117"/>
    </location>
</feature>